<dbReference type="Pfam" id="PF12277">
    <property type="entry name" value="DUF3618"/>
    <property type="match status" value="1"/>
</dbReference>
<reference evidence="1 2" key="1">
    <citation type="submission" date="2019-07" db="EMBL/GenBank/DDBJ databases">
        <title>Whole genome shotgun sequence of Pseudonocardia sulfidoxydans NBRC 16205.</title>
        <authorList>
            <person name="Hosoyama A."/>
            <person name="Uohara A."/>
            <person name="Ohji S."/>
            <person name="Ichikawa N."/>
        </authorList>
    </citation>
    <scope>NUCLEOTIDE SEQUENCE [LARGE SCALE GENOMIC DNA]</scope>
    <source>
        <strain evidence="1 2">NBRC 16205</strain>
    </source>
</reference>
<dbReference type="InterPro" id="IPR022062">
    <property type="entry name" value="DUF3618"/>
</dbReference>
<dbReference type="OrthoDB" id="5196933at2"/>
<gene>
    <name evidence="1" type="ORF">PSU4_14590</name>
</gene>
<evidence type="ECO:0008006" key="3">
    <source>
        <dbReference type="Google" id="ProtNLM"/>
    </source>
</evidence>
<dbReference type="Proteomes" id="UP000321685">
    <property type="component" value="Unassembled WGS sequence"/>
</dbReference>
<protein>
    <recommendedName>
        <fullName evidence="3">Cell division protein FtsB</fullName>
    </recommendedName>
</protein>
<sequence>MARDPEAIQREIEKTRDQLAESLDALTERAHPKRFVDQGKQQVAAKLEDPKIKYALIGVGAIVALAVLRKLFR</sequence>
<dbReference type="EMBL" id="BJVJ01000009">
    <property type="protein sequence ID" value="GEL22505.1"/>
    <property type="molecule type" value="Genomic_DNA"/>
</dbReference>
<dbReference type="RefSeq" id="WP_147103886.1">
    <property type="nucleotide sequence ID" value="NZ_BJVJ01000009.1"/>
</dbReference>
<name>A0A511DCH3_9PSEU</name>
<dbReference type="AlphaFoldDB" id="A0A511DCH3"/>
<proteinExistence type="predicted"/>
<comment type="caution">
    <text evidence="1">The sequence shown here is derived from an EMBL/GenBank/DDBJ whole genome shotgun (WGS) entry which is preliminary data.</text>
</comment>
<keyword evidence="2" id="KW-1185">Reference proteome</keyword>
<accession>A0A511DCH3</accession>
<evidence type="ECO:0000313" key="2">
    <source>
        <dbReference type="Proteomes" id="UP000321685"/>
    </source>
</evidence>
<organism evidence="1 2">
    <name type="scientific">Pseudonocardia sulfidoxydans NBRC 16205</name>
    <dbReference type="NCBI Taxonomy" id="1223511"/>
    <lineage>
        <taxon>Bacteria</taxon>
        <taxon>Bacillati</taxon>
        <taxon>Actinomycetota</taxon>
        <taxon>Actinomycetes</taxon>
        <taxon>Pseudonocardiales</taxon>
        <taxon>Pseudonocardiaceae</taxon>
        <taxon>Pseudonocardia</taxon>
    </lineage>
</organism>
<evidence type="ECO:0000313" key="1">
    <source>
        <dbReference type="EMBL" id="GEL22505.1"/>
    </source>
</evidence>